<dbReference type="RefSeq" id="WP_349246827.1">
    <property type="nucleotide sequence ID" value="NZ_JASCXX010000035.1"/>
</dbReference>
<keyword evidence="2 7" id="KW-0813">Transport</keyword>
<dbReference type="PROSITE" id="PS50928">
    <property type="entry name" value="ABC_TM1"/>
    <property type="match status" value="2"/>
</dbReference>
<dbReference type="Gene3D" id="1.10.3720.10">
    <property type="entry name" value="MetI-like"/>
    <property type="match status" value="2"/>
</dbReference>
<gene>
    <name evidence="9" type="primary">phnE</name>
    <name evidence="9" type="ORF">QJ522_20320</name>
</gene>
<dbReference type="EMBL" id="JASCXX010000035">
    <property type="protein sequence ID" value="MDI6451419.1"/>
    <property type="molecule type" value="Genomic_DNA"/>
</dbReference>
<feature type="domain" description="ABC transmembrane type-1" evidence="8">
    <location>
        <begin position="168"/>
        <end position="351"/>
    </location>
</feature>
<feature type="transmembrane region" description="Helical" evidence="7">
    <location>
        <begin position="164"/>
        <end position="190"/>
    </location>
</feature>
<name>A0AAW6U6X6_9BACT</name>
<dbReference type="SUPFAM" id="SSF161098">
    <property type="entry name" value="MetI-like"/>
    <property type="match status" value="2"/>
</dbReference>
<evidence type="ECO:0000256" key="6">
    <source>
        <dbReference type="ARBA" id="ARBA00023136"/>
    </source>
</evidence>
<evidence type="ECO:0000256" key="3">
    <source>
        <dbReference type="ARBA" id="ARBA00022475"/>
    </source>
</evidence>
<keyword evidence="10" id="KW-1185">Reference proteome</keyword>
<keyword evidence="6 7" id="KW-0472">Membrane</keyword>
<evidence type="ECO:0000256" key="1">
    <source>
        <dbReference type="ARBA" id="ARBA00004651"/>
    </source>
</evidence>
<comment type="similarity">
    <text evidence="7">Belongs to the binding-protein-dependent transport system permease family.</text>
</comment>
<dbReference type="GO" id="GO:0015416">
    <property type="term" value="F:ABC-type phosphonate transporter activity"/>
    <property type="evidence" value="ECO:0007669"/>
    <property type="project" value="InterPro"/>
</dbReference>
<protein>
    <submittedName>
        <fullName evidence="9">Phosphonate ABC transporter, permease protein PhnE</fullName>
    </submittedName>
</protein>
<feature type="transmembrane region" description="Helical" evidence="7">
    <location>
        <begin position="333"/>
        <end position="354"/>
    </location>
</feature>
<keyword evidence="3" id="KW-1003">Cell membrane</keyword>
<keyword evidence="5 7" id="KW-1133">Transmembrane helix</keyword>
<comment type="caution">
    <text evidence="9">The sequence shown here is derived from an EMBL/GenBank/DDBJ whole genome shotgun (WGS) entry which is preliminary data.</text>
</comment>
<evidence type="ECO:0000256" key="5">
    <source>
        <dbReference type="ARBA" id="ARBA00022989"/>
    </source>
</evidence>
<feature type="transmembrane region" description="Helical" evidence="7">
    <location>
        <begin position="90"/>
        <end position="112"/>
    </location>
</feature>
<dbReference type="InterPro" id="IPR005769">
    <property type="entry name" value="PhnE/PtxC"/>
</dbReference>
<keyword evidence="4 7" id="KW-0812">Transmembrane</keyword>
<dbReference type="PANTHER" id="PTHR30043">
    <property type="entry name" value="PHOSPHONATES TRANSPORT SYSTEM PERMEASE PROTEIN"/>
    <property type="match status" value="1"/>
</dbReference>
<evidence type="ECO:0000259" key="8">
    <source>
        <dbReference type="PROSITE" id="PS50928"/>
    </source>
</evidence>
<accession>A0AAW6U6X6</accession>
<reference evidence="9" key="1">
    <citation type="submission" date="2023-05" db="EMBL/GenBank/DDBJ databases">
        <title>Anaerotaeda fermentans gen. nov., sp. nov., a novel anaerobic planctomycete of the new family within the order Sedimentisphaerales isolated from Taman Peninsula, Russia.</title>
        <authorList>
            <person name="Khomyakova M.A."/>
            <person name="Merkel A.Y."/>
            <person name="Slobodkin A.I."/>
        </authorList>
    </citation>
    <scope>NUCLEOTIDE SEQUENCE</scope>
    <source>
        <strain evidence="9">M17dextr</strain>
    </source>
</reference>
<evidence type="ECO:0000256" key="4">
    <source>
        <dbReference type="ARBA" id="ARBA00022692"/>
    </source>
</evidence>
<dbReference type="Proteomes" id="UP001431776">
    <property type="component" value="Unassembled WGS sequence"/>
</dbReference>
<organism evidence="9 10">
    <name type="scientific">Anaerobaca lacustris</name>
    <dbReference type="NCBI Taxonomy" id="3044600"/>
    <lineage>
        <taxon>Bacteria</taxon>
        <taxon>Pseudomonadati</taxon>
        <taxon>Planctomycetota</taxon>
        <taxon>Phycisphaerae</taxon>
        <taxon>Sedimentisphaerales</taxon>
        <taxon>Anaerobacaceae</taxon>
        <taxon>Anaerobaca</taxon>
    </lineage>
</organism>
<feature type="domain" description="ABC transmembrane type-1" evidence="8">
    <location>
        <begin position="1"/>
        <end position="138"/>
    </location>
</feature>
<feature type="transmembrane region" description="Helical" evidence="7">
    <location>
        <begin position="220"/>
        <end position="243"/>
    </location>
</feature>
<dbReference type="PANTHER" id="PTHR30043:SF1">
    <property type="entry name" value="ABC TRANSPORT SYSTEM PERMEASE PROTEIN P69"/>
    <property type="match status" value="1"/>
</dbReference>
<evidence type="ECO:0000256" key="2">
    <source>
        <dbReference type="ARBA" id="ARBA00022448"/>
    </source>
</evidence>
<dbReference type="InterPro" id="IPR000515">
    <property type="entry name" value="MetI-like"/>
</dbReference>
<feature type="transmembrane region" description="Helical" evidence="7">
    <location>
        <begin position="118"/>
        <end position="143"/>
    </location>
</feature>
<dbReference type="AlphaFoldDB" id="A0AAW6U6X6"/>
<comment type="subcellular location">
    <subcellularLocation>
        <location evidence="1 7">Cell membrane</location>
        <topology evidence="1 7">Multi-pass membrane protein</topology>
    </subcellularLocation>
</comment>
<evidence type="ECO:0000313" key="10">
    <source>
        <dbReference type="Proteomes" id="UP001431776"/>
    </source>
</evidence>
<dbReference type="GO" id="GO:0005886">
    <property type="term" value="C:plasma membrane"/>
    <property type="evidence" value="ECO:0007669"/>
    <property type="project" value="UniProtKB-SubCell"/>
</dbReference>
<evidence type="ECO:0000256" key="7">
    <source>
        <dbReference type="RuleBase" id="RU363032"/>
    </source>
</evidence>
<proteinExistence type="inferred from homology"/>
<dbReference type="NCBIfam" id="TIGR01097">
    <property type="entry name" value="PhnE"/>
    <property type="match status" value="1"/>
</dbReference>
<dbReference type="Pfam" id="PF00528">
    <property type="entry name" value="BPD_transp_1"/>
    <property type="match status" value="2"/>
</dbReference>
<evidence type="ECO:0000313" key="9">
    <source>
        <dbReference type="EMBL" id="MDI6451419.1"/>
    </source>
</evidence>
<dbReference type="InterPro" id="IPR035906">
    <property type="entry name" value="MetI-like_sf"/>
</dbReference>
<sequence length="359" mass="38965">MPELVWALVFVSAFGLGAPAGVLAISIVSVGFMGRFYAESLEVVDMKVAETVTAHGAGWGQVRLYGVLAQAMPDMVGTSLYLLDHNLRAATLLGLVGAGGIGYDMIVALKLFRFDRLSLIVSAILVGIAWDLGFRPALMGSMLSDMGQYLARYRHPDFSHWRRYIALLGQTLSIAAWGRTLSFLLSFAFAPCAARNFAPSAVAYHAVRHVQTFFRAMPDLLLALIFVSAIGLGPMPGVLALALHTSGFLGKLFAENLERVDQGSCEALRASGAEYVQILAFAGWRGTVRETIGYTLYIFDRNVRMAMVLGLVGAGGIGRTLHDTLRVFRYDQASAVILLVLATIVAIDMLSNWLRRKAQ</sequence>